<dbReference type="InterPro" id="IPR006119">
    <property type="entry name" value="Resolv_N"/>
</dbReference>
<dbReference type="Pfam" id="PF13408">
    <property type="entry name" value="Zn_ribbon_recom"/>
    <property type="match status" value="1"/>
</dbReference>
<protein>
    <submittedName>
        <fullName evidence="4">Recombinase family protein</fullName>
    </submittedName>
</protein>
<dbReference type="Proteomes" id="UP000546464">
    <property type="component" value="Unassembled WGS sequence"/>
</dbReference>
<dbReference type="Gene3D" id="3.90.1750.20">
    <property type="entry name" value="Putative Large Serine Recombinase, Chain B, Domain 2"/>
    <property type="match status" value="1"/>
</dbReference>
<gene>
    <name evidence="4" type="ORF">H5P28_04570</name>
</gene>
<feature type="domain" description="Recombinase" evidence="3">
    <location>
        <begin position="171"/>
        <end position="287"/>
    </location>
</feature>
<dbReference type="CDD" id="cd03768">
    <property type="entry name" value="SR_ResInv"/>
    <property type="match status" value="1"/>
</dbReference>
<sequence length="508" mass="57323">MIAPASTKPLRCAIYTRKSVDEGLDQDMNSLTVQREAGEAYIKSQKGEGWLCLPDPYDDGGYSGGNMQRPGLQRLLVDIRLGGIDCVLVYKVDRLSRSLLDFAKLIECFDQHDVIFVSVTQPISTSTSLGRLTLGILISFAQFEREQISERTKDRMASARRKGRWVGGRPLLGYDVSREERALVVNELEAQQVRRMFELYLKERSLTRTVACLQEEGICLKRWVTRSGNSSGGGPINKNGLHRLLSNVAYVGKVCYEGETVEGAHEAIVTEEVFEAVQHQLKANDRNGGVRVRNKHDALLRGLLTCRHCGTAMTHTFSSKKSDKVYRYYVCQRAMKESWSVCPSKSVVAGEIEAFVVERIRGLGSDPALQEEVIDAFLSRQSKARKLCEKDLANMQKQYRKLQQEIQHAIERQMGAAEFSLLEDKRKVCELALQSISVRLERLQGNCLNRNGIIRALSLFHPVWEKLTTPERCDLLGLLIERIAYDGEAGEVEIIWKEEGIHALLENE</sequence>
<comment type="caution">
    <text evidence="4">The sequence shown here is derived from an EMBL/GenBank/DDBJ whole genome shotgun (WGS) entry which is preliminary data.</text>
</comment>
<evidence type="ECO:0000313" key="5">
    <source>
        <dbReference type="Proteomes" id="UP000546464"/>
    </source>
</evidence>
<dbReference type="Gene3D" id="3.40.50.1390">
    <property type="entry name" value="Resolvase, N-terminal catalytic domain"/>
    <property type="match status" value="1"/>
</dbReference>
<dbReference type="PANTHER" id="PTHR30461">
    <property type="entry name" value="DNA-INVERTASE FROM LAMBDOID PROPHAGE"/>
    <property type="match status" value="1"/>
</dbReference>
<feature type="coiled-coil region" evidence="1">
    <location>
        <begin position="385"/>
        <end position="412"/>
    </location>
</feature>
<dbReference type="PROSITE" id="PS51737">
    <property type="entry name" value="RECOMBINASE_DNA_BIND"/>
    <property type="match status" value="1"/>
</dbReference>
<dbReference type="InterPro" id="IPR038109">
    <property type="entry name" value="DNA_bind_recomb_sf"/>
</dbReference>
<dbReference type="InterPro" id="IPR025827">
    <property type="entry name" value="Zn_ribbon_recom_dom"/>
</dbReference>
<dbReference type="AlphaFoldDB" id="A0A842HB76"/>
<dbReference type="Pfam" id="PF07508">
    <property type="entry name" value="Recombinase"/>
    <property type="match status" value="1"/>
</dbReference>
<dbReference type="GO" id="GO:0003677">
    <property type="term" value="F:DNA binding"/>
    <property type="evidence" value="ECO:0007669"/>
    <property type="project" value="InterPro"/>
</dbReference>
<dbReference type="Pfam" id="PF00239">
    <property type="entry name" value="Resolvase"/>
    <property type="match status" value="1"/>
</dbReference>
<evidence type="ECO:0000313" key="4">
    <source>
        <dbReference type="EMBL" id="MBC2593530.1"/>
    </source>
</evidence>
<dbReference type="InterPro" id="IPR036162">
    <property type="entry name" value="Resolvase-like_N_sf"/>
</dbReference>
<dbReference type="RefSeq" id="WP_185674537.1">
    <property type="nucleotide sequence ID" value="NZ_JACHVB010000014.1"/>
</dbReference>
<dbReference type="PROSITE" id="PS51736">
    <property type="entry name" value="RECOMBINASES_3"/>
    <property type="match status" value="1"/>
</dbReference>
<reference evidence="4 5" key="1">
    <citation type="submission" date="2020-07" db="EMBL/GenBank/DDBJ databases">
        <authorList>
            <person name="Feng X."/>
        </authorList>
    </citation>
    <scope>NUCLEOTIDE SEQUENCE [LARGE SCALE GENOMIC DNA]</scope>
    <source>
        <strain evidence="4 5">JCM31066</strain>
    </source>
</reference>
<name>A0A842HB76_9BACT</name>
<dbReference type="EMBL" id="JACHVB010000014">
    <property type="protein sequence ID" value="MBC2593530.1"/>
    <property type="molecule type" value="Genomic_DNA"/>
</dbReference>
<evidence type="ECO:0000256" key="1">
    <source>
        <dbReference type="SAM" id="Coils"/>
    </source>
</evidence>
<keyword evidence="1" id="KW-0175">Coiled coil</keyword>
<dbReference type="GO" id="GO:0000150">
    <property type="term" value="F:DNA strand exchange activity"/>
    <property type="evidence" value="ECO:0007669"/>
    <property type="project" value="InterPro"/>
</dbReference>
<proteinExistence type="predicted"/>
<dbReference type="SUPFAM" id="SSF53041">
    <property type="entry name" value="Resolvase-like"/>
    <property type="match status" value="1"/>
</dbReference>
<dbReference type="InterPro" id="IPR050639">
    <property type="entry name" value="SSR_resolvase"/>
</dbReference>
<dbReference type="InterPro" id="IPR011109">
    <property type="entry name" value="DNA_bind_recombinase_dom"/>
</dbReference>
<organism evidence="4 5">
    <name type="scientific">Ruficoccus amylovorans</name>
    <dbReference type="NCBI Taxonomy" id="1804625"/>
    <lineage>
        <taxon>Bacteria</taxon>
        <taxon>Pseudomonadati</taxon>
        <taxon>Verrucomicrobiota</taxon>
        <taxon>Opitutia</taxon>
        <taxon>Puniceicoccales</taxon>
        <taxon>Cerasicoccaceae</taxon>
        <taxon>Ruficoccus</taxon>
    </lineage>
</organism>
<dbReference type="SMART" id="SM00857">
    <property type="entry name" value="Resolvase"/>
    <property type="match status" value="1"/>
</dbReference>
<evidence type="ECO:0000259" key="3">
    <source>
        <dbReference type="PROSITE" id="PS51737"/>
    </source>
</evidence>
<dbReference type="PANTHER" id="PTHR30461:SF23">
    <property type="entry name" value="DNA RECOMBINASE-RELATED"/>
    <property type="match status" value="1"/>
</dbReference>
<feature type="domain" description="Resolvase/invertase-type recombinase catalytic" evidence="2">
    <location>
        <begin position="11"/>
        <end position="163"/>
    </location>
</feature>
<accession>A0A842HB76</accession>
<evidence type="ECO:0000259" key="2">
    <source>
        <dbReference type="PROSITE" id="PS51736"/>
    </source>
</evidence>
<keyword evidence="5" id="KW-1185">Reference proteome</keyword>